<reference evidence="1" key="2">
    <citation type="submission" date="2020-06" db="EMBL/GenBank/DDBJ databases">
        <title>Helianthus annuus Genome sequencing and assembly Release 2.</title>
        <authorList>
            <person name="Gouzy J."/>
            <person name="Langlade N."/>
            <person name="Munos S."/>
        </authorList>
    </citation>
    <scope>NUCLEOTIDE SEQUENCE</scope>
    <source>
        <tissue evidence="1">Leaves</tissue>
    </source>
</reference>
<evidence type="ECO:0000313" key="1">
    <source>
        <dbReference type="EMBL" id="KAF5764579.1"/>
    </source>
</evidence>
<comment type="caution">
    <text evidence="1">The sequence shown here is derived from an EMBL/GenBank/DDBJ whole genome shotgun (WGS) entry which is preliminary data.</text>
</comment>
<organism evidence="1 2">
    <name type="scientific">Helianthus annuus</name>
    <name type="common">Common sunflower</name>
    <dbReference type="NCBI Taxonomy" id="4232"/>
    <lineage>
        <taxon>Eukaryota</taxon>
        <taxon>Viridiplantae</taxon>
        <taxon>Streptophyta</taxon>
        <taxon>Embryophyta</taxon>
        <taxon>Tracheophyta</taxon>
        <taxon>Spermatophyta</taxon>
        <taxon>Magnoliopsida</taxon>
        <taxon>eudicotyledons</taxon>
        <taxon>Gunneridae</taxon>
        <taxon>Pentapetalae</taxon>
        <taxon>asterids</taxon>
        <taxon>campanulids</taxon>
        <taxon>Asterales</taxon>
        <taxon>Asteraceae</taxon>
        <taxon>Asteroideae</taxon>
        <taxon>Heliantheae alliance</taxon>
        <taxon>Heliantheae</taxon>
        <taxon>Helianthus</taxon>
    </lineage>
</organism>
<reference evidence="1" key="1">
    <citation type="journal article" date="2017" name="Nature">
        <title>The sunflower genome provides insights into oil metabolism, flowering and Asterid evolution.</title>
        <authorList>
            <person name="Badouin H."/>
            <person name="Gouzy J."/>
            <person name="Grassa C.J."/>
            <person name="Murat F."/>
            <person name="Staton S.E."/>
            <person name="Cottret L."/>
            <person name="Lelandais-Briere C."/>
            <person name="Owens G.L."/>
            <person name="Carrere S."/>
            <person name="Mayjonade B."/>
            <person name="Legrand L."/>
            <person name="Gill N."/>
            <person name="Kane N.C."/>
            <person name="Bowers J.E."/>
            <person name="Hubner S."/>
            <person name="Bellec A."/>
            <person name="Berard A."/>
            <person name="Berges H."/>
            <person name="Blanchet N."/>
            <person name="Boniface M.C."/>
            <person name="Brunel D."/>
            <person name="Catrice O."/>
            <person name="Chaidir N."/>
            <person name="Claudel C."/>
            <person name="Donnadieu C."/>
            <person name="Faraut T."/>
            <person name="Fievet G."/>
            <person name="Helmstetter N."/>
            <person name="King M."/>
            <person name="Knapp S.J."/>
            <person name="Lai Z."/>
            <person name="Le Paslier M.C."/>
            <person name="Lippi Y."/>
            <person name="Lorenzon L."/>
            <person name="Mandel J.R."/>
            <person name="Marage G."/>
            <person name="Marchand G."/>
            <person name="Marquand E."/>
            <person name="Bret-Mestries E."/>
            <person name="Morien E."/>
            <person name="Nambeesan S."/>
            <person name="Nguyen T."/>
            <person name="Pegot-Espagnet P."/>
            <person name="Pouilly N."/>
            <person name="Raftis F."/>
            <person name="Sallet E."/>
            <person name="Schiex T."/>
            <person name="Thomas J."/>
            <person name="Vandecasteele C."/>
            <person name="Vares D."/>
            <person name="Vear F."/>
            <person name="Vautrin S."/>
            <person name="Crespi M."/>
            <person name="Mangin B."/>
            <person name="Burke J.M."/>
            <person name="Salse J."/>
            <person name="Munos S."/>
            <person name="Vincourt P."/>
            <person name="Rieseberg L.H."/>
            <person name="Langlade N.B."/>
        </authorList>
    </citation>
    <scope>NUCLEOTIDE SEQUENCE</scope>
    <source>
        <tissue evidence="1">Leaves</tissue>
    </source>
</reference>
<accession>A0A9K3E027</accession>
<sequence length="97" mass="10432">MWLFEGPMTTITTTGFKSATRHAISGYLRSPQSRATIACGFIDPICSGKGFKVCASGDGGAMVLIQWFRVWLAMAGVVDSCRTNNMIEGGKIPISVR</sequence>
<evidence type="ECO:0000313" key="2">
    <source>
        <dbReference type="Proteomes" id="UP000215914"/>
    </source>
</evidence>
<dbReference type="EMBL" id="MNCJ02000330">
    <property type="protein sequence ID" value="KAF5764579.1"/>
    <property type="molecule type" value="Genomic_DNA"/>
</dbReference>
<proteinExistence type="predicted"/>
<protein>
    <submittedName>
        <fullName evidence="1">Uncharacterized protein</fullName>
    </submittedName>
</protein>
<name>A0A9K3E027_HELAN</name>
<dbReference type="AlphaFoldDB" id="A0A9K3E027"/>
<dbReference type="Gramene" id="mRNA:HanXRQr2_Chr15g0693751">
    <property type="protein sequence ID" value="mRNA:HanXRQr2_Chr15g0693751"/>
    <property type="gene ID" value="HanXRQr2_Chr15g0693751"/>
</dbReference>
<dbReference type="Proteomes" id="UP000215914">
    <property type="component" value="Unassembled WGS sequence"/>
</dbReference>
<keyword evidence="2" id="KW-1185">Reference proteome</keyword>
<gene>
    <name evidence="1" type="ORF">HanXRQr2_Chr15g0693751</name>
</gene>